<keyword evidence="2" id="KW-1185">Reference proteome</keyword>
<dbReference type="PANTHER" id="PTHR34315:SF1">
    <property type="entry name" value="INTRADIOL RING-CLEAVAGE DIOXYGENASES DOMAIN-CONTAINING PROTEIN-RELATED"/>
    <property type="match status" value="1"/>
</dbReference>
<evidence type="ECO:0000313" key="2">
    <source>
        <dbReference type="Proteomes" id="UP001063166"/>
    </source>
</evidence>
<protein>
    <recommendedName>
        <fullName evidence="3">Intradiol ring-cleavage dioxygenases domain-containing protein</fullName>
    </recommendedName>
</protein>
<dbReference type="PANTHER" id="PTHR34315">
    <property type="match status" value="1"/>
</dbReference>
<proteinExistence type="predicted"/>
<dbReference type="InterPro" id="IPR015889">
    <property type="entry name" value="Intradiol_dOase_core"/>
</dbReference>
<sequence length="243" mass="26141">MCPQSWSSVVSAHPAKKSVAVAARNCQAETAAFNLARREKRGHAGRTFLPGLQNLSCVAAPETPRVDYVANPRVRQDLTEGQVGVPLTLDIGVLDVTTCQPLPNVMVEIWSPNALGNYGATFLCGAFPSSSAGIAEFQTIFPGHTSYGANHINLMIHTSSSMSGAVSHVGQVFFTDRWTDVIGQYQHYAQNTNTRMLNAQDPNFKLADSAGYNAIVDIESINDDWPEGVIGHITVGVDPSRKA</sequence>
<dbReference type="SUPFAM" id="SSF49482">
    <property type="entry name" value="Aromatic compound dioxygenase"/>
    <property type="match status" value="1"/>
</dbReference>
<dbReference type="EMBL" id="BRPK01000003">
    <property type="protein sequence ID" value="GLB35799.1"/>
    <property type="molecule type" value="Genomic_DNA"/>
</dbReference>
<dbReference type="Proteomes" id="UP001063166">
    <property type="component" value="Unassembled WGS sequence"/>
</dbReference>
<dbReference type="GO" id="GO:0016702">
    <property type="term" value="F:oxidoreductase activity, acting on single donors with incorporation of molecular oxygen, incorporation of two atoms of oxygen"/>
    <property type="evidence" value="ECO:0007669"/>
    <property type="project" value="InterPro"/>
</dbReference>
<evidence type="ECO:0008006" key="3">
    <source>
        <dbReference type="Google" id="ProtNLM"/>
    </source>
</evidence>
<dbReference type="GO" id="GO:0005506">
    <property type="term" value="F:iron ion binding"/>
    <property type="evidence" value="ECO:0007669"/>
    <property type="project" value="InterPro"/>
</dbReference>
<name>A0A9P3UIN5_LYOSH</name>
<dbReference type="AlphaFoldDB" id="A0A9P3UIN5"/>
<organism evidence="1 2">
    <name type="scientific">Lyophyllum shimeji</name>
    <name type="common">Hon-shimeji</name>
    <name type="synonym">Tricholoma shimeji</name>
    <dbReference type="NCBI Taxonomy" id="47721"/>
    <lineage>
        <taxon>Eukaryota</taxon>
        <taxon>Fungi</taxon>
        <taxon>Dikarya</taxon>
        <taxon>Basidiomycota</taxon>
        <taxon>Agaricomycotina</taxon>
        <taxon>Agaricomycetes</taxon>
        <taxon>Agaricomycetidae</taxon>
        <taxon>Agaricales</taxon>
        <taxon>Tricholomatineae</taxon>
        <taxon>Lyophyllaceae</taxon>
        <taxon>Lyophyllum</taxon>
    </lineage>
</organism>
<accession>A0A9P3UIN5</accession>
<comment type="caution">
    <text evidence="1">The sequence shown here is derived from an EMBL/GenBank/DDBJ whole genome shotgun (WGS) entry which is preliminary data.</text>
</comment>
<dbReference type="OrthoDB" id="121380at2759"/>
<gene>
    <name evidence="1" type="ORF">LshimejAT787_0300870</name>
</gene>
<reference evidence="1" key="1">
    <citation type="submission" date="2022-07" db="EMBL/GenBank/DDBJ databases">
        <title>The genome of Lyophyllum shimeji provides insight into the initial evolution of ectomycorrhizal fungal genome.</title>
        <authorList>
            <person name="Kobayashi Y."/>
            <person name="Shibata T."/>
            <person name="Hirakawa H."/>
            <person name="Shigenobu S."/>
            <person name="Nishiyama T."/>
            <person name="Yamada A."/>
            <person name="Hasebe M."/>
            <person name="Kawaguchi M."/>
        </authorList>
    </citation>
    <scope>NUCLEOTIDE SEQUENCE</scope>
    <source>
        <strain evidence="1">AT787</strain>
    </source>
</reference>
<dbReference type="Gene3D" id="2.60.130.10">
    <property type="entry name" value="Aromatic compound dioxygenase"/>
    <property type="match status" value="1"/>
</dbReference>
<evidence type="ECO:0000313" key="1">
    <source>
        <dbReference type="EMBL" id="GLB35799.1"/>
    </source>
</evidence>